<dbReference type="Gene3D" id="3.30.70.1820">
    <property type="entry name" value="L1 transposable element, RRM domain"/>
    <property type="match status" value="1"/>
</dbReference>
<dbReference type="EMBL" id="RJVU01047928">
    <property type="protein sequence ID" value="ROL43547.1"/>
    <property type="molecule type" value="Genomic_DNA"/>
</dbReference>
<dbReference type="InterPro" id="IPR004244">
    <property type="entry name" value="Transposase_22"/>
</dbReference>
<keyword evidence="3" id="KW-1185">Reference proteome</keyword>
<dbReference type="OrthoDB" id="8843611at2759"/>
<organism evidence="2 3">
    <name type="scientific">Anabarilius grahami</name>
    <name type="common">Kanglang fish</name>
    <name type="synonym">Barilius grahami</name>
    <dbReference type="NCBI Taxonomy" id="495550"/>
    <lineage>
        <taxon>Eukaryota</taxon>
        <taxon>Metazoa</taxon>
        <taxon>Chordata</taxon>
        <taxon>Craniata</taxon>
        <taxon>Vertebrata</taxon>
        <taxon>Euteleostomi</taxon>
        <taxon>Actinopterygii</taxon>
        <taxon>Neopterygii</taxon>
        <taxon>Teleostei</taxon>
        <taxon>Ostariophysi</taxon>
        <taxon>Cypriniformes</taxon>
        <taxon>Xenocyprididae</taxon>
        <taxon>Xenocypridinae</taxon>
        <taxon>Xenocypridinae incertae sedis</taxon>
        <taxon>Anabarilius</taxon>
    </lineage>
</organism>
<dbReference type="PANTHER" id="PTHR11505">
    <property type="entry name" value="L1 TRANSPOSABLE ELEMENT-RELATED"/>
    <property type="match status" value="1"/>
</dbReference>
<name>A0A3N0YBF7_ANAGA</name>
<sequence length="357" mass="40686">MLFLARQRKKTLVFCSAVEIFNPVCSDVVVLRSTVEIFNPVCSDVVVLRSAMEIFNPSAPPWRSSTLSARMWWSSAPPWRSSTLSARMWWSSAPPWRSSTLPLRRGDLQPYLLGCGGLQPCLLRCGCLLLRRGDFQSLNSKQDAVFQKITRIESSIEITTAAVNSLSDTVNRLLSDVATHGEKIGKAEASIQHMQQENVSLKSRVEELERYSRRWCVKLLGVKEREEENVRTITINHLARVVPRIKDKLEEAVDVVHRVGKQRPGGSPRHIIIRFATRRYRDIIWMEAKNSIYLRENALYVKESLSKADIESRNKLWPLVLAARKEGKKAGFSGPFAVINNKLLPTQHRIHKLTTNF</sequence>
<dbReference type="Proteomes" id="UP000281406">
    <property type="component" value="Unassembled WGS sequence"/>
</dbReference>
<gene>
    <name evidence="2" type="ORF">DPX16_13478</name>
</gene>
<protein>
    <submittedName>
        <fullName evidence="2">Uncharacterized protein</fullName>
    </submittedName>
</protein>
<accession>A0A3N0YBF7</accession>
<evidence type="ECO:0000256" key="1">
    <source>
        <dbReference type="SAM" id="Coils"/>
    </source>
</evidence>
<dbReference type="Gene3D" id="1.20.5.340">
    <property type="match status" value="1"/>
</dbReference>
<proteinExistence type="predicted"/>
<dbReference type="AlphaFoldDB" id="A0A3N0YBF7"/>
<feature type="coiled-coil region" evidence="1">
    <location>
        <begin position="184"/>
        <end position="211"/>
    </location>
</feature>
<evidence type="ECO:0000313" key="3">
    <source>
        <dbReference type="Proteomes" id="UP000281406"/>
    </source>
</evidence>
<reference evidence="2 3" key="1">
    <citation type="submission" date="2018-10" db="EMBL/GenBank/DDBJ databases">
        <title>Genome assembly for a Yunnan-Guizhou Plateau 3E fish, Anabarilius grahami (Regan), and its evolutionary and genetic applications.</title>
        <authorList>
            <person name="Jiang W."/>
        </authorList>
    </citation>
    <scope>NUCLEOTIDE SEQUENCE [LARGE SCALE GENOMIC DNA]</scope>
    <source>
        <strain evidence="2">AG-KIZ</strain>
        <tissue evidence="2">Muscle</tissue>
    </source>
</reference>
<keyword evidence="1" id="KW-0175">Coiled coil</keyword>
<comment type="caution">
    <text evidence="2">The sequence shown here is derived from an EMBL/GenBank/DDBJ whole genome shotgun (WGS) entry which is preliminary data.</text>
</comment>
<evidence type="ECO:0000313" key="2">
    <source>
        <dbReference type="EMBL" id="ROL43547.1"/>
    </source>
</evidence>